<feature type="compositionally biased region" description="Basic and acidic residues" evidence="8">
    <location>
        <begin position="35"/>
        <end position="45"/>
    </location>
</feature>
<feature type="transmembrane region" description="Helical" evidence="9">
    <location>
        <begin position="588"/>
        <end position="613"/>
    </location>
</feature>
<dbReference type="Gene3D" id="3.40.50.300">
    <property type="entry name" value="P-loop containing nucleotide triphosphate hydrolases"/>
    <property type="match status" value="1"/>
</dbReference>
<evidence type="ECO:0000313" key="11">
    <source>
        <dbReference type="EMBL" id="CAA7397697.1"/>
    </source>
</evidence>
<keyword evidence="4" id="KW-0547">Nucleotide-binding</keyword>
<evidence type="ECO:0000256" key="6">
    <source>
        <dbReference type="ARBA" id="ARBA00022989"/>
    </source>
</evidence>
<feature type="region of interest" description="Disordered" evidence="8">
    <location>
        <begin position="1"/>
        <end position="84"/>
    </location>
</feature>
<accession>A0A7I8KIU4</accession>
<feature type="domain" description="ABC transporter" evidence="10">
    <location>
        <begin position="114"/>
        <end position="359"/>
    </location>
</feature>
<keyword evidence="5" id="KW-0067">ATP-binding</keyword>
<feature type="transmembrane region" description="Helical" evidence="9">
    <location>
        <begin position="731"/>
        <end position="757"/>
    </location>
</feature>
<dbReference type="InterPro" id="IPR017871">
    <property type="entry name" value="ABC_transporter-like_CS"/>
</dbReference>
<dbReference type="PROSITE" id="PS00211">
    <property type="entry name" value="ABC_TRANSPORTER_1"/>
    <property type="match status" value="1"/>
</dbReference>
<feature type="transmembrane region" description="Helical" evidence="9">
    <location>
        <begin position="619"/>
        <end position="638"/>
    </location>
</feature>
<reference evidence="11" key="1">
    <citation type="submission" date="2020-02" db="EMBL/GenBank/DDBJ databases">
        <authorList>
            <person name="Scholz U."/>
            <person name="Mascher M."/>
            <person name="Fiebig A."/>
        </authorList>
    </citation>
    <scope>NUCLEOTIDE SEQUENCE</scope>
</reference>
<evidence type="ECO:0000256" key="7">
    <source>
        <dbReference type="ARBA" id="ARBA00023136"/>
    </source>
</evidence>
<dbReference type="EMBL" id="LR746269">
    <property type="protein sequence ID" value="CAA7397697.1"/>
    <property type="molecule type" value="Genomic_DNA"/>
</dbReference>
<gene>
    <name evidence="11" type="ORF">SI8410_06008362</name>
</gene>
<evidence type="ECO:0000256" key="1">
    <source>
        <dbReference type="ARBA" id="ARBA00004141"/>
    </source>
</evidence>
<feature type="transmembrane region" description="Helical" evidence="9">
    <location>
        <begin position="552"/>
        <end position="581"/>
    </location>
</feature>
<evidence type="ECO:0000256" key="2">
    <source>
        <dbReference type="ARBA" id="ARBA00022448"/>
    </source>
</evidence>
<dbReference type="GO" id="GO:0016020">
    <property type="term" value="C:membrane"/>
    <property type="evidence" value="ECO:0007669"/>
    <property type="project" value="UniProtKB-SubCell"/>
</dbReference>
<dbReference type="InterPro" id="IPR003439">
    <property type="entry name" value="ABC_transporter-like_ATP-bd"/>
</dbReference>
<dbReference type="InterPro" id="IPR027417">
    <property type="entry name" value="P-loop_NTPase"/>
</dbReference>
<comment type="subcellular location">
    <subcellularLocation>
        <location evidence="1">Membrane</location>
        <topology evidence="1">Multi-pass membrane protein</topology>
    </subcellularLocation>
</comment>
<dbReference type="Pfam" id="PF01061">
    <property type="entry name" value="ABC2_membrane"/>
    <property type="match status" value="1"/>
</dbReference>
<dbReference type="InterPro" id="IPR003593">
    <property type="entry name" value="AAA+_ATPase"/>
</dbReference>
<proteinExistence type="predicted"/>
<keyword evidence="7 9" id="KW-0472">Membrane</keyword>
<evidence type="ECO:0000259" key="10">
    <source>
        <dbReference type="PROSITE" id="PS50893"/>
    </source>
</evidence>
<evidence type="ECO:0000256" key="9">
    <source>
        <dbReference type="SAM" id="Phobius"/>
    </source>
</evidence>
<dbReference type="OrthoDB" id="66620at2759"/>
<evidence type="ECO:0000256" key="8">
    <source>
        <dbReference type="SAM" id="MobiDB-lite"/>
    </source>
</evidence>
<keyword evidence="6 9" id="KW-1133">Transmembrane helix</keyword>
<dbReference type="InterPro" id="IPR050352">
    <property type="entry name" value="ABCG_transporters"/>
</dbReference>
<dbReference type="PROSITE" id="PS50893">
    <property type="entry name" value="ABC_TRANSPORTER_2"/>
    <property type="match status" value="1"/>
</dbReference>
<dbReference type="GO" id="GO:0005524">
    <property type="term" value="F:ATP binding"/>
    <property type="evidence" value="ECO:0007669"/>
    <property type="project" value="UniProtKB-KW"/>
</dbReference>
<dbReference type="PANTHER" id="PTHR48041:SF11">
    <property type="entry name" value="ABC TRANSPORTER G FAMILY MEMBER 16"/>
    <property type="match status" value="1"/>
</dbReference>
<organism evidence="11 12">
    <name type="scientific">Spirodela intermedia</name>
    <name type="common">Intermediate duckweed</name>
    <dbReference type="NCBI Taxonomy" id="51605"/>
    <lineage>
        <taxon>Eukaryota</taxon>
        <taxon>Viridiplantae</taxon>
        <taxon>Streptophyta</taxon>
        <taxon>Embryophyta</taxon>
        <taxon>Tracheophyta</taxon>
        <taxon>Spermatophyta</taxon>
        <taxon>Magnoliopsida</taxon>
        <taxon>Liliopsida</taxon>
        <taxon>Araceae</taxon>
        <taxon>Lemnoideae</taxon>
        <taxon>Spirodela</taxon>
    </lineage>
</organism>
<keyword evidence="3 9" id="KW-0812">Transmembrane</keyword>
<evidence type="ECO:0000256" key="5">
    <source>
        <dbReference type="ARBA" id="ARBA00022840"/>
    </source>
</evidence>
<feature type="transmembrane region" description="Helical" evidence="9">
    <location>
        <begin position="698"/>
        <end position="719"/>
    </location>
</feature>
<dbReference type="SUPFAM" id="SSF52540">
    <property type="entry name" value="P-loop containing nucleoside triphosphate hydrolases"/>
    <property type="match status" value="1"/>
</dbReference>
<sequence length="764" mass="83265">MDGEGTEGIVALKPEASRPAGSRIPSRDGQSSSRKLGDLLKRLRDSTNFAGGGSGNDEEDEEEDFWTLPPATPSPHHRLLALSRGGSPAAGEGLLGRPPPFVLSFSELTYSVKLRRRTFPFAGSKEQETKLLLDSVSGEAREGEILAVLGASGSGKSTLIDALAGRISRGSLRGTVALNGEPLHRGRQLLKAISAYVMQDDLLHPMLTVEEVLTFAAEFRLPRSMPTARKRQRVQALIDQLGLRAAAGTIIGNERRRGVSGGERRRVSIGADIVHDPIVLFLDEPTSGLDSSSAFQVVQVLQGIARSGSVVVMSVHQPSSRILSLLDRLLFLSRGRALYSGPPAGLPEFFAGFGHPVPEKESRTEFTLDLILELEISPGGTDALAEYYSRWRAAHPVDPSAGGGAARMFTLRDAISASVSRGKLVSGAAAVAGERRGEKKRGNQRGSGVPAFANPFWVEVQVLTRRSFTNARRQPELVAVWLGALLVTGLMLAAVFWKRDLSALGVQERLGFFALAVTTTYFTCGEVLPEFLQERYIFIRETAHNAYRRSSYVLASTVASVPSLLPLSLTLATVTFFAVGLHGGASGFLFYLLVIFACFWTGISYMTFLSGVITDERLAFTAVVATLSCFFLLAGFFVSQDRLPRFWLWLHYLSLVKYPYEAVMHNEFDDPRRCFVTGEQIFDRTALAGTSLELKVRLLQALGSALGVNITAGTCIVNGPYVLRLQGITDLAKWTCVWILLAMGVLYRALFYLALLFGSRNKRR</sequence>
<dbReference type="SMART" id="SM00382">
    <property type="entry name" value="AAA"/>
    <property type="match status" value="1"/>
</dbReference>
<feature type="compositionally biased region" description="Acidic residues" evidence="8">
    <location>
        <begin position="56"/>
        <end position="65"/>
    </location>
</feature>
<evidence type="ECO:0000256" key="3">
    <source>
        <dbReference type="ARBA" id="ARBA00022692"/>
    </source>
</evidence>
<dbReference type="PANTHER" id="PTHR48041">
    <property type="entry name" value="ABC TRANSPORTER G FAMILY MEMBER 28"/>
    <property type="match status" value="1"/>
</dbReference>
<dbReference type="AlphaFoldDB" id="A0A7I8KIU4"/>
<feature type="transmembrane region" description="Helical" evidence="9">
    <location>
        <begin position="510"/>
        <end position="532"/>
    </location>
</feature>
<keyword evidence="12" id="KW-1185">Reference proteome</keyword>
<name>A0A7I8KIU4_SPIIN</name>
<dbReference type="InterPro" id="IPR013525">
    <property type="entry name" value="ABC2_TM"/>
</dbReference>
<dbReference type="GO" id="GO:0140359">
    <property type="term" value="F:ABC-type transporter activity"/>
    <property type="evidence" value="ECO:0007669"/>
    <property type="project" value="InterPro"/>
</dbReference>
<feature type="transmembrane region" description="Helical" evidence="9">
    <location>
        <begin position="478"/>
        <end position="498"/>
    </location>
</feature>
<evidence type="ECO:0000313" key="12">
    <source>
        <dbReference type="Proteomes" id="UP000663760"/>
    </source>
</evidence>
<dbReference type="Proteomes" id="UP000663760">
    <property type="component" value="Chromosome 6"/>
</dbReference>
<protein>
    <recommendedName>
        <fullName evidence="10">ABC transporter domain-containing protein</fullName>
    </recommendedName>
</protein>
<dbReference type="GO" id="GO:0016887">
    <property type="term" value="F:ATP hydrolysis activity"/>
    <property type="evidence" value="ECO:0007669"/>
    <property type="project" value="InterPro"/>
</dbReference>
<dbReference type="Pfam" id="PF00005">
    <property type="entry name" value="ABC_tran"/>
    <property type="match status" value="1"/>
</dbReference>
<evidence type="ECO:0000256" key="4">
    <source>
        <dbReference type="ARBA" id="ARBA00022741"/>
    </source>
</evidence>
<keyword evidence="2" id="KW-0813">Transport</keyword>